<name>A0ABQ9CKS0_9PASS</name>
<dbReference type="EMBL" id="WHWB01034827">
    <property type="protein sequence ID" value="KAJ7403533.1"/>
    <property type="molecule type" value="Genomic_DNA"/>
</dbReference>
<feature type="transmembrane region" description="Helical" evidence="1">
    <location>
        <begin position="83"/>
        <end position="101"/>
    </location>
</feature>
<keyword evidence="1" id="KW-0472">Membrane</keyword>
<keyword evidence="1" id="KW-0812">Transmembrane</keyword>
<feature type="transmembrane region" description="Helical" evidence="1">
    <location>
        <begin position="182"/>
        <end position="209"/>
    </location>
</feature>
<protein>
    <submittedName>
        <fullName evidence="2">Uncharacterized protein</fullName>
    </submittedName>
</protein>
<dbReference type="Proteomes" id="UP001145742">
    <property type="component" value="Unassembled WGS sequence"/>
</dbReference>
<evidence type="ECO:0000313" key="3">
    <source>
        <dbReference type="Proteomes" id="UP001145742"/>
    </source>
</evidence>
<accession>A0ABQ9CKS0</accession>
<keyword evidence="1" id="KW-1133">Transmembrane helix</keyword>
<gene>
    <name evidence="2" type="ORF">WISP_150448</name>
</gene>
<keyword evidence="3" id="KW-1185">Reference proteome</keyword>
<comment type="caution">
    <text evidence="2">The sequence shown here is derived from an EMBL/GenBank/DDBJ whole genome shotgun (WGS) entry which is preliminary data.</text>
</comment>
<organism evidence="2 3">
    <name type="scientific">Willisornis vidua</name>
    <name type="common">Xingu scale-backed antbird</name>
    <dbReference type="NCBI Taxonomy" id="1566151"/>
    <lineage>
        <taxon>Eukaryota</taxon>
        <taxon>Metazoa</taxon>
        <taxon>Chordata</taxon>
        <taxon>Craniata</taxon>
        <taxon>Vertebrata</taxon>
        <taxon>Euteleostomi</taxon>
        <taxon>Archelosauria</taxon>
        <taxon>Archosauria</taxon>
        <taxon>Dinosauria</taxon>
        <taxon>Saurischia</taxon>
        <taxon>Theropoda</taxon>
        <taxon>Coelurosauria</taxon>
        <taxon>Aves</taxon>
        <taxon>Neognathae</taxon>
        <taxon>Neoaves</taxon>
        <taxon>Telluraves</taxon>
        <taxon>Australaves</taxon>
        <taxon>Passeriformes</taxon>
        <taxon>Thamnophilidae</taxon>
        <taxon>Willisornis</taxon>
    </lineage>
</organism>
<reference evidence="2" key="1">
    <citation type="submission" date="2019-10" db="EMBL/GenBank/DDBJ databases">
        <authorList>
            <person name="Soares A.E.R."/>
            <person name="Aleixo A."/>
            <person name="Schneider P."/>
            <person name="Miyaki C.Y."/>
            <person name="Schneider M.P."/>
            <person name="Mello C."/>
            <person name="Vasconcelos A.T.R."/>
        </authorList>
    </citation>
    <scope>NUCLEOTIDE SEQUENCE</scope>
    <source>
        <tissue evidence="2">Muscle</tissue>
    </source>
</reference>
<evidence type="ECO:0000313" key="2">
    <source>
        <dbReference type="EMBL" id="KAJ7403533.1"/>
    </source>
</evidence>
<sequence length="214" mass="23737">MHGAAFQNRSILLYLSSFHDCAERGNSTVDRFRDSRTTGERWGTLVEDKAQRGCDITEPCFDMLCHTSSGQYCGSGKMLKAQVVMVFTCCLFLLFLVAVQAQDVQTTPIQGQGADVTREKAFPGSQMNSMLIPSWYPKAETGNDFQKALEVPKEVPKDSEKAISGQAAGEKAKTIRLREPDIFYILGIGVVVCVLLLWTVACCICMSWLRSEDM</sequence>
<proteinExistence type="predicted"/>
<evidence type="ECO:0000256" key="1">
    <source>
        <dbReference type="SAM" id="Phobius"/>
    </source>
</evidence>